<dbReference type="AlphaFoldDB" id="A0A370TS28"/>
<dbReference type="PROSITE" id="PS50088">
    <property type="entry name" value="ANK_REPEAT"/>
    <property type="match status" value="1"/>
</dbReference>
<dbReference type="InterPro" id="IPR036770">
    <property type="entry name" value="Ankyrin_rpt-contain_sf"/>
</dbReference>
<dbReference type="PROSITE" id="PS50297">
    <property type="entry name" value="ANK_REP_REGION"/>
    <property type="match status" value="1"/>
</dbReference>
<dbReference type="STRING" id="2656787.A0A370TS28"/>
<protein>
    <submittedName>
        <fullName evidence="4">Uncharacterized protein</fullName>
    </submittedName>
</protein>
<dbReference type="Gene3D" id="1.25.40.20">
    <property type="entry name" value="Ankyrin repeat-containing domain"/>
    <property type="match status" value="1"/>
</dbReference>
<dbReference type="PANTHER" id="PTHR24123:SF33">
    <property type="entry name" value="PROTEIN HOS4"/>
    <property type="match status" value="1"/>
</dbReference>
<sequence>MPLLALPVELLDKIFIESIRVRSFQRAMRLRLVSRGFMYYTNRAIFYSRILDTEYNKWLHPLNCFCNTAEVSFMQKYLAYRIPLEDDPRLLGVRVRRVAERICELTGNTGDGGLNSCIQSLCGLYFWGDTYKTGDLIESKLGSEPTEEHLKLDLVTAAVYLNLPTLASQLHSEKEDDYSISLIELDNMRWARYGIASFYGNLDMIKILLATDPTKEAKVGRLVPMDYVVEMIKWSALGGHSEIFNFALDNSEEFKLSHRRDVDYRDLRDAMNWTAFPKDYQRVAAIFGSESEVFSAKQDGDLDSRLCESADNGRVEMVRYFLDQGACLNNPLAKRGCIHESESGITRRTTTPLLSALRRCPLGSEAVVKLMLERGADPNWYPPEKTPLMAAVHNNRFEITRMLVDYGADVNDGSPAPIVLAARNENTEIFQYLRERGATIDTPETGSWAMAYAKFYGLDSMVALLVHEGVDETAALQRASSRKETWTDWTCVYKHQPELHLKYSF</sequence>
<dbReference type="Proteomes" id="UP000254866">
    <property type="component" value="Unassembled WGS sequence"/>
</dbReference>
<evidence type="ECO:0000313" key="4">
    <source>
        <dbReference type="EMBL" id="RDL38342.1"/>
    </source>
</evidence>
<keyword evidence="1" id="KW-0677">Repeat</keyword>
<dbReference type="RefSeq" id="XP_031870998.1">
    <property type="nucleotide sequence ID" value="XM_032011305.1"/>
</dbReference>
<evidence type="ECO:0000256" key="2">
    <source>
        <dbReference type="ARBA" id="ARBA00023043"/>
    </source>
</evidence>
<dbReference type="SMART" id="SM00248">
    <property type="entry name" value="ANK"/>
    <property type="match status" value="6"/>
</dbReference>
<gene>
    <name evidence="4" type="ORF">BP5553_02682</name>
</gene>
<keyword evidence="5" id="KW-1185">Reference proteome</keyword>
<dbReference type="EMBL" id="NPIC01000002">
    <property type="protein sequence ID" value="RDL38342.1"/>
    <property type="molecule type" value="Genomic_DNA"/>
</dbReference>
<proteinExistence type="predicted"/>
<evidence type="ECO:0000313" key="5">
    <source>
        <dbReference type="Proteomes" id="UP000254866"/>
    </source>
</evidence>
<reference evidence="4 5" key="1">
    <citation type="journal article" date="2018" name="IMA Fungus">
        <title>IMA Genome-F 9: Draft genome sequence of Annulohypoxylon stygium, Aspergillus mulundensis, Berkeleyomyces basicola (syn. Thielaviopsis basicola), Ceratocystis smalleyi, two Cercospora beticola strains, Coleophoma cylindrospora, Fusarium fracticaudum, Phialophora cf. hyalina, and Morchella septimelata.</title>
        <authorList>
            <person name="Wingfield B.D."/>
            <person name="Bills G.F."/>
            <person name="Dong Y."/>
            <person name="Huang W."/>
            <person name="Nel W.J."/>
            <person name="Swalarsk-Parry B.S."/>
            <person name="Vaghefi N."/>
            <person name="Wilken P.M."/>
            <person name="An Z."/>
            <person name="de Beer Z.W."/>
            <person name="De Vos L."/>
            <person name="Chen L."/>
            <person name="Duong T.A."/>
            <person name="Gao Y."/>
            <person name="Hammerbacher A."/>
            <person name="Kikkert J.R."/>
            <person name="Li Y."/>
            <person name="Li H."/>
            <person name="Li K."/>
            <person name="Li Q."/>
            <person name="Liu X."/>
            <person name="Ma X."/>
            <person name="Naidoo K."/>
            <person name="Pethybridge S.J."/>
            <person name="Sun J."/>
            <person name="Steenkamp E.T."/>
            <person name="van der Nest M.A."/>
            <person name="van Wyk S."/>
            <person name="Wingfield M.J."/>
            <person name="Xiong C."/>
            <person name="Yue Q."/>
            <person name="Zhang X."/>
        </authorList>
    </citation>
    <scope>NUCLEOTIDE SEQUENCE [LARGE SCALE GENOMIC DNA]</scope>
    <source>
        <strain evidence="4 5">BP 5553</strain>
    </source>
</reference>
<comment type="caution">
    <text evidence="4">The sequence shown here is derived from an EMBL/GenBank/DDBJ whole genome shotgun (WGS) entry which is preliminary data.</text>
</comment>
<name>A0A370TS28_9HELO</name>
<dbReference type="GeneID" id="43595531"/>
<accession>A0A370TS28</accession>
<dbReference type="InterPro" id="IPR051165">
    <property type="entry name" value="Multifunctional_ANK_Repeat"/>
</dbReference>
<evidence type="ECO:0000256" key="3">
    <source>
        <dbReference type="PROSITE-ProRule" id="PRU00023"/>
    </source>
</evidence>
<dbReference type="InterPro" id="IPR002110">
    <property type="entry name" value="Ankyrin_rpt"/>
</dbReference>
<dbReference type="OrthoDB" id="3544495at2759"/>
<dbReference type="Pfam" id="PF12796">
    <property type="entry name" value="Ank_2"/>
    <property type="match status" value="1"/>
</dbReference>
<organism evidence="4 5">
    <name type="scientific">Venustampulla echinocandica</name>
    <dbReference type="NCBI Taxonomy" id="2656787"/>
    <lineage>
        <taxon>Eukaryota</taxon>
        <taxon>Fungi</taxon>
        <taxon>Dikarya</taxon>
        <taxon>Ascomycota</taxon>
        <taxon>Pezizomycotina</taxon>
        <taxon>Leotiomycetes</taxon>
        <taxon>Helotiales</taxon>
        <taxon>Pleuroascaceae</taxon>
        <taxon>Venustampulla</taxon>
    </lineage>
</organism>
<evidence type="ECO:0000256" key="1">
    <source>
        <dbReference type="ARBA" id="ARBA00022737"/>
    </source>
</evidence>
<dbReference type="SUPFAM" id="SSF48403">
    <property type="entry name" value="Ankyrin repeat"/>
    <property type="match status" value="1"/>
</dbReference>
<feature type="repeat" description="ANK" evidence="3">
    <location>
        <begin position="383"/>
        <end position="415"/>
    </location>
</feature>
<keyword evidence="2 3" id="KW-0040">ANK repeat</keyword>
<dbReference type="PANTHER" id="PTHR24123">
    <property type="entry name" value="ANKYRIN REPEAT-CONTAINING"/>
    <property type="match status" value="1"/>
</dbReference>